<organism evidence="1 2">
    <name type="scientific">Nonomuraea soli</name>
    <dbReference type="NCBI Taxonomy" id="1032476"/>
    <lineage>
        <taxon>Bacteria</taxon>
        <taxon>Bacillati</taxon>
        <taxon>Actinomycetota</taxon>
        <taxon>Actinomycetes</taxon>
        <taxon>Streptosporangiales</taxon>
        <taxon>Streptosporangiaceae</taxon>
        <taxon>Nonomuraea</taxon>
    </lineage>
</organism>
<protein>
    <submittedName>
        <fullName evidence="1">Uncharacterized protein</fullName>
    </submittedName>
</protein>
<sequence>MIVVLSGEEVTDISKAPPMSWFAGITTVHGKGGGR</sequence>
<evidence type="ECO:0000313" key="2">
    <source>
        <dbReference type="Proteomes" id="UP000530928"/>
    </source>
</evidence>
<evidence type="ECO:0000313" key="1">
    <source>
        <dbReference type="EMBL" id="MBA2896058.1"/>
    </source>
</evidence>
<keyword evidence="2" id="KW-1185">Reference proteome</keyword>
<gene>
    <name evidence="1" type="ORF">HNR30_007449</name>
</gene>
<dbReference type="EMBL" id="JACDUR010000008">
    <property type="protein sequence ID" value="MBA2896058.1"/>
    <property type="molecule type" value="Genomic_DNA"/>
</dbReference>
<comment type="caution">
    <text evidence="1">The sequence shown here is derived from an EMBL/GenBank/DDBJ whole genome shotgun (WGS) entry which is preliminary data.</text>
</comment>
<name>A0A7W0CRW2_9ACTN</name>
<proteinExistence type="predicted"/>
<dbReference type="Proteomes" id="UP000530928">
    <property type="component" value="Unassembled WGS sequence"/>
</dbReference>
<dbReference type="AlphaFoldDB" id="A0A7W0CRW2"/>
<reference evidence="1 2" key="1">
    <citation type="submission" date="2020-07" db="EMBL/GenBank/DDBJ databases">
        <title>Genomic Encyclopedia of Type Strains, Phase IV (KMG-IV): sequencing the most valuable type-strain genomes for metagenomic binning, comparative biology and taxonomic classification.</title>
        <authorList>
            <person name="Goeker M."/>
        </authorList>
    </citation>
    <scope>NUCLEOTIDE SEQUENCE [LARGE SCALE GENOMIC DNA]</scope>
    <source>
        <strain evidence="1 2">DSM 45533</strain>
    </source>
</reference>
<accession>A0A7W0CRW2</accession>